<name>A0AAN4YI33_ASPOZ</name>
<reference evidence="2" key="1">
    <citation type="submission" date="2023-04" db="EMBL/GenBank/DDBJ databases">
        <title>Aspergillus oryzae NBRC 4228.</title>
        <authorList>
            <person name="Ichikawa N."/>
            <person name="Sato H."/>
            <person name="Tonouchi N."/>
        </authorList>
    </citation>
    <scope>NUCLEOTIDE SEQUENCE</scope>
    <source>
        <strain evidence="2">NBRC 4228</strain>
    </source>
</reference>
<proteinExistence type="predicted"/>
<dbReference type="Pfam" id="PF16399">
    <property type="entry name" value="Aquarius_N_1st"/>
    <property type="match status" value="1"/>
</dbReference>
<evidence type="ECO:0000259" key="1">
    <source>
        <dbReference type="Pfam" id="PF16399"/>
    </source>
</evidence>
<feature type="domain" description="RNA helicase aquarius N-terminal" evidence="1">
    <location>
        <begin position="28"/>
        <end position="85"/>
    </location>
</feature>
<protein>
    <submittedName>
        <fullName evidence="2">Unnamed protein product</fullName>
    </submittedName>
</protein>
<dbReference type="EMBL" id="BSYA01000073">
    <property type="protein sequence ID" value="GMG30655.1"/>
    <property type="molecule type" value="Genomic_DNA"/>
</dbReference>
<dbReference type="InterPro" id="IPR032174">
    <property type="entry name" value="Aquarius_N"/>
</dbReference>
<comment type="caution">
    <text evidence="2">The sequence shown here is derived from an EMBL/GenBank/DDBJ whole genome shotgun (WGS) entry which is preliminary data.</text>
</comment>
<evidence type="ECO:0000313" key="3">
    <source>
        <dbReference type="Proteomes" id="UP001165205"/>
    </source>
</evidence>
<evidence type="ECO:0000313" key="2">
    <source>
        <dbReference type="EMBL" id="GMG30655.1"/>
    </source>
</evidence>
<accession>A0AAN4YI33</accession>
<sequence>MGLQSRQAMAHGLDSRPSVEDFREDSVWVQLAKTHWLETPKVRKVKQDVIKKDIWDPLEADNFNFRSLLTLENLNILEKCAFTQYAS</sequence>
<gene>
    <name evidence="2" type="ORF">Aory04_000668700</name>
</gene>
<dbReference type="Proteomes" id="UP001165205">
    <property type="component" value="Unassembled WGS sequence"/>
</dbReference>
<dbReference type="AlphaFoldDB" id="A0AAN4YI33"/>
<organism evidence="2 3">
    <name type="scientific">Aspergillus oryzae</name>
    <name type="common">Yellow koji mold</name>
    <dbReference type="NCBI Taxonomy" id="5062"/>
    <lineage>
        <taxon>Eukaryota</taxon>
        <taxon>Fungi</taxon>
        <taxon>Dikarya</taxon>
        <taxon>Ascomycota</taxon>
        <taxon>Pezizomycotina</taxon>
        <taxon>Eurotiomycetes</taxon>
        <taxon>Eurotiomycetidae</taxon>
        <taxon>Eurotiales</taxon>
        <taxon>Aspergillaceae</taxon>
        <taxon>Aspergillus</taxon>
        <taxon>Aspergillus subgen. Circumdati</taxon>
    </lineage>
</organism>